<dbReference type="RefSeq" id="WP_147168235.1">
    <property type="nucleotide sequence ID" value="NZ_VOOR01000030.1"/>
</dbReference>
<dbReference type="GO" id="GO:0030163">
    <property type="term" value="P:protein catabolic process"/>
    <property type="evidence" value="ECO:0007669"/>
    <property type="project" value="InterPro"/>
</dbReference>
<dbReference type="OrthoDB" id="598046at2"/>
<proteinExistence type="predicted"/>
<keyword evidence="3" id="KW-1185">Reference proteome</keyword>
<keyword evidence="2" id="KW-0378">Hydrolase</keyword>
<protein>
    <submittedName>
        <fullName evidence="2">ATP-dependent Clp protease adaptor ClpS</fullName>
    </submittedName>
</protein>
<name>A0A5C6RKG1_9BACT</name>
<organism evidence="2 3">
    <name type="scientific">Phaeodactylibacter luteus</name>
    <dbReference type="NCBI Taxonomy" id="1564516"/>
    <lineage>
        <taxon>Bacteria</taxon>
        <taxon>Pseudomonadati</taxon>
        <taxon>Bacteroidota</taxon>
        <taxon>Saprospiria</taxon>
        <taxon>Saprospirales</taxon>
        <taxon>Haliscomenobacteraceae</taxon>
        <taxon>Phaeodactylibacter</taxon>
    </lineage>
</organism>
<dbReference type="InterPro" id="IPR003769">
    <property type="entry name" value="ClpS_core"/>
</dbReference>
<accession>A0A5C6RKG1</accession>
<dbReference type="GO" id="GO:0008233">
    <property type="term" value="F:peptidase activity"/>
    <property type="evidence" value="ECO:0007669"/>
    <property type="project" value="UniProtKB-KW"/>
</dbReference>
<reference evidence="2 3" key="1">
    <citation type="submission" date="2019-08" db="EMBL/GenBank/DDBJ databases">
        <title>Genome of Phaeodactylibacter luteus.</title>
        <authorList>
            <person name="Bowman J.P."/>
        </authorList>
    </citation>
    <scope>NUCLEOTIDE SEQUENCE [LARGE SCALE GENOMIC DNA]</scope>
    <source>
        <strain evidence="2 3">KCTC 42180</strain>
    </source>
</reference>
<keyword evidence="2" id="KW-0645">Protease</keyword>
<dbReference type="Pfam" id="PF02617">
    <property type="entry name" value="ClpS"/>
    <property type="match status" value="1"/>
</dbReference>
<evidence type="ECO:0000313" key="3">
    <source>
        <dbReference type="Proteomes" id="UP000321580"/>
    </source>
</evidence>
<feature type="domain" description="Adaptor protein ClpS core" evidence="1">
    <location>
        <begin position="30"/>
        <end position="91"/>
    </location>
</feature>
<dbReference type="AlphaFoldDB" id="A0A5C6RKG1"/>
<dbReference type="InterPro" id="IPR014719">
    <property type="entry name" value="Ribosomal_bL12_C/ClpS-like"/>
</dbReference>
<gene>
    <name evidence="2" type="ORF">FRY97_14220</name>
</gene>
<evidence type="ECO:0000313" key="2">
    <source>
        <dbReference type="EMBL" id="TXB62434.1"/>
    </source>
</evidence>
<dbReference type="EMBL" id="VOOR01000030">
    <property type="protein sequence ID" value="TXB62434.1"/>
    <property type="molecule type" value="Genomic_DNA"/>
</dbReference>
<sequence length="102" mass="11604">MIQELLNTNPAWEELEEVLVEDETDTGHKAQLVVYNDDHNTFDWVIQCFMEVLGYSSEQSEQLALMIHFKGKAIVKTAPKNVLKPKKDALIDRGLSAVIEEC</sequence>
<dbReference type="Proteomes" id="UP000321580">
    <property type="component" value="Unassembled WGS sequence"/>
</dbReference>
<dbReference type="Gene3D" id="3.30.1390.10">
    <property type="match status" value="1"/>
</dbReference>
<dbReference type="SUPFAM" id="SSF54736">
    <property type="entry name" value="ClpS-like"/>
    <property type="match status" value="1"/>
</dbReference>
<dbReference type="GO" id="GO:0006508">
    <property type="term" value="P:proteolysis"/>
    <property type="evidence" value="ECO:0007669"/>
    <property type="project" value="UniProtKB-KW"/>
</dbReference>
<evidence type="ECO:0000259" key="1">
    <source>
        <dbReference type="Pfam" id="PF02617"/>
    </source>
</evidence>
<comment type="caution">
    <text evidence="2">The sequence shown here is derived from an EMBL/GenBank/DDBJ whole genome shotgun (WGS) entry which is preliminary data.</text>
</comment>